<dbReference type="EMBL" id="CP045503">
    <property type="protein sequence ID" value="QPG56536.1"/>
    <property type="molecule type" value="Genomic_DNA"/>
</dbReference>
<sequence length="96" mass="10464">MLRVLGLTLLLTLSGYAIAEPIADTHSEMSGCESCHVDSEPSADLDYENGACVECHGFLKEFADETHQKHFEILACSDCHLAHDEANPNDSCAKCH</sequence>
<evidence type="ECO:0000256" key="9">
    <source>
        <dbReference type="SAM" id="SignalP"/>
    </source>
</evidence>
<feature type="chain" id="PRO_5045147663" evidence="9">
    <location>
        <begin position="20"/>
        <end position="96"/>
    </location>
</feature>
<gene>
    <name evidence="11" type="ORF">FM038_003175</name>
</gene>
<dbReference type="Proteomes" id="UP000316416">
    <property type="component" value="Chromosome"/>
</dbReference>
<dbReference type="Pfam" id="PF14537">
    <property type="entry name" value="Cytochrom_c3_2"/>
    <property type="match status" value="1"/>
</dbReference>
<keyword evidence="12" id="KW-1185">Reference proteome</keyword>
<keyword evidence="4" id="KW-0349">Heme</keyword>
<keyword evidence="3" id="KW-0813">Transport</keyword>
<name>A0ABX6V2M3_9GAMM</name>
<evidence type="ECO:0000256" key="2">
    <source>
        <dbReference type="ARBA" id="ARBA00004418"/>
    </source>
</evidence>
<protein>
    <submittedName>
        <fullName evidence="11">Cytochrome c3 family protein</fullName>
    </submittedName>
</protein>
<evidence type="ECO:0000256" key="7">
    <source>
        <dbReference type="ARBA" id="ARBA00022982"/>
    </source>
</evidence>
<evidence type="ECO:0000256" key="3">
    <source>
        <dbReference type="ARBA" id="ARBA00022448"/>
    </source>
</evidence>
<evidence type="ECO:0000256" key="4">
    <source>
        <dbReference type="ARBA" id="ARBA00022617"/>
    </source>
</evidence>
<keyword evidence="5" id="KW-0479">Metal-binding</keyword>
<dbReference type="SUPFAM" id="SSF48695">
    <property type="entry name" value="Multiheme cytochromes"/>
    <property type="match status" value="1"/>
</dbReference>
<keyword evidence="7" id="KW-0249">Electron transport</keyword>
<dbReference type="InterPro" id="IPR012286">
    <property type="entry name" value="Tetrahaem_cytochrome"/>
</dbReference>
<comment type="cofactor">
    <cofactor evidence="1">
        <name>heme c</name>
        <dbReference type="ChEBI" id="CHEBI:61717"/>
    </cofactor>
</comment>
<reference evidence="11" key="1">
    <citation type="submission" date="2021-07" db="EMBL/GenBank/DDBJ databases">
        <title>Shewanella sp. YLB-07 whole genome sequence.</title>
        <authorList>
            <person name="Yu L."/>
        </authorList>
    </citation>
    <scope>NUCLEOTIDE SEQUENCE</scope>
    <source>
        <strain evidence="11">YLB-08</strain>
    </source>
</reference>
<evidence type="ECO:0000256" key="8">
    <source>
        <dbReference type="ARBA" id="ARBA00023004"/>
    </source>
</evidence>
<comment type="subcellular location">
    <subcellularLocation>
        <location evidence="2">Periplasm</location>
    </subcellularLocation>
</comment>
<feature type="signal peptide" evidence="9">
    <location>
        <begin position="1"/>
        <end position="19"/>
    </location>
</feature>
<organism evidence="11 12">
    <name type="scientific">Shewanella eurypsychrophilus</name>
    <dbReference type="NCBI Taxonomy" id="2593656"/>
    <lineage>
        <taxon>Bacteria</taxon>
        <taxon>Pseudomonadati</taxon>
        <taxon>Pseudomonadota</taxon>
        <taxon>Gammaproteobacteria</taxon>
        <taxon>Alteromonadales</taxon>
        <taxon>Shewanellaceae</taxon>
        <taxon>Shewanella</taxon>
    </lineage>
</organism>
<dbReference type="RefSeq" id="WP_142871918.1">
    <property type="nucleotide sequence ID" value="NZ_CP045503.2"/>
</dbReference>
<evidence type="ECO:0000313" key="11">
    <source>
        <dbReference type="EMBL" id="QPG56536.1"/>
    </source>
</evidence>
<evidence type="ECO:0000256" key="6">
    <source>
        <dbReference type="ARBA" id="ARBA00022764"/>
    </source>
</evidence>
<proteinExistence type="predicted"/>
<evidence type="ECO:0000256" key="1">
    <source>
        <dbReference type="ARBA" id="ARBA00001926"/>
    </source>
</evidence>
<evidence type="ECO:0000259" key="10">
    <source>
        <dbReference type="Pfam" id="PF14537"/>
    </source>
</evidence>
<feature type="domain" description="Tetrahaem cytochrome" evidence="10">
    <location>
        <begin position="26"/>
        <end position="96"/>
    </location>
</feature>
<evidence type="ECO:0000256" key="5">
    <source>
        <dbReference type="ARBA" id="ARBA00022723"/>
    </source>
</evidence>
<keyword evidence="8" id="KW-0408">Iron</keyword>
<keyword evidence="9" id="KW-0732">Signal</keyword>
<accession>A0ABX6V2M3</accession>
<evidence type="ECO:0000313" key="12">
    <source>
        <dbReference type="Proteomes" id="UP000316416"/>
    </source>
</evidence>
<dbReference type="Gene3D" id="1.10.1130.10">
    <property type="entry name" value="Flavocytochrome C3, Chain A"/>
    <property type="match status" value="1"/>
</dbReference>
<dbReference type="InterPro" id="IPR036280">
    <property type="entry name" value="Multihaem_cyt_sf"/>
</dbReference>
<keyword evidence="6" id="KW-0574">Periplasm</keyword>